<proteinExistence type="predicted"/>
<dbReference type="AlphaFoldDB" id="A0A0E9PWG7"/>
<reference evidence="1" key="1">
    <citation type="submission" date="2014-11" db="EMBL/GenBank/DDBJ databases">
        <authorList>
            <person name="Amaro Gonzalez C."/>
        </authorList>
    </citation>
    <scope>NUCLEOTIDE SEQUENCE</scope>
</reference>
<accession>A0A0E9PWG7</accession>
<dbReference type="EMBL" id="GBXM01100147">
    <property type="protein sequence ID" value="JAH08430.1"/>
    <property type="molecule type" value="Transcribed_RNA"/>
</dbReference>
<sequence>MLKVKNKTLISELSHRTIQLHTAKNQKKIVTQVF</sequence>
<protein>
    <submittedName>
        <fullName evidence="1">Uncharacterized protein</fullName>
    </submittedName>
</protein>
<reference evidence="1" key="2">
    <citation type="journal article" date="2015" name="Fish Shellfish Immunol.">
        <title>Early steps in the European eel (Anguilla anguilla)-Vibrio vulnificus interaction in the gills: Role of the RtxA13 toxin.</title>
        <authorList>
            <person name="Callol A."/>
            <person name="Pajuelo D."/>
            <person name="Ebbesson L."/>
            <person name="Teles M."/>
            <person name="MacKenzie S."/>
            <person name="Amaro C."/>
        </authorList>
    </citation>
    <scope>NUCLEOTIDE SEQUENCE</scope>
</reference>
<organism evidence="1">
    <name type="scientific">Anguilla anguilla</name>
    <name type="common">European freshwater eel</name>
    <name type="synonym">Muraena anguilla</name>
    <dbReference type="NCBI Taxonomy" id="7936"/>
    <lineage>
        <taxon>Eukaryota</taxon>
        <taxon>Metazoa</taxon>
        <taxon>Chordata</taxon>
        <taxon>Craniata</taxon>
        <taxon>Vertebrata</taxon>
        <taxon>Euteleostomi</taxon>
        <taxon>Actinopterygii</taxon>
        <taxon>Neopterygii</taxon>
        <taxon>Teleostei</taxon>
        <taxon>Anguilliformes</taxon>
        <taxon>Anguillidae</taxon>
        <taxon>Anguilla</taxon>
    </lineage>
</organism>
<name>A0A0E9PWG7_ANGAN</name>
<evidence type="ECO:0000313" key="1">
    <source>
        <dbReference type="EMBL" id="JAH08430.1"/>
    </source>
</evidence>